<evidence type="ECO:0000256" key="3">
    <source>
        <dbReference type="ARBA" id="ARBA00022449"/>
    </source>
</evidence>
<feature type="transmembrane region" description="Helical" evidence="8">
    <location>
        <begin position="456"/>
        <end position="478"/>
    </location>
</feature>
<feature type="transmembrane region" description="Helical" evidence="8">
    <location>
        <begin position="167"/>
        <end position="189"/>
    </location>
</feature>
<feature type="transmembrane region" description="Helical" evidence="8">
    <location>
        <begin position="338"/>
        <end position="358"/>
    </location>
</feature>
<name>A0A167KJB1_CALVF</name>
<evidence type="ECO:0000256" key="7">
    <source>
        <dbReference type="ARBA" id="ARBA00023136"/>
    </source>
</evidence>
<dbReference type="PANTHER" id="PTHR43562">
    <property type="entry name" value="NAPA-TYPE SODIUM/HYDROGEN ANTIPORTER"/>
    <property type="match status" value="1"/>
</dbReference>
<dbReference type="GO" id="GO:0015297">
    <property type="term" value="F:antiporter activity"/>
    <property type="evidence" value="ECO:0007669"/>
    <property type="project" value="UniProtKB-KW"/>
</dbReference>
<reference evidence="10 11" key="1">
    <citation type="journal article" date="2016" name="Mol. Biol. Evol.">
        <title>Comparative Genomics of Early-Diverging Mushroom-Forming Fungi Provides Insights into the Origins of Lignocellulose Decay Capabilities.</title>
        <authorList>
            <person name="Nagy L.G."/>
            <person name="Riley R."/>
            <person name="Tritt A."/>
            <person name="Adam C."/>
            <person name="Daum C."/>
            <person name="Floudas D."/>
            <person name="Sun H."/>
            <person name="Yadav J.S."/>
            <person name="Pangilinan J."/>
            <person name="Larsson K.H."/>
            <person name="Matsuura K."/>
            <person name="Barry K."/>
            <person name="Labutti K."/>
            <person name="Kuo R."/>
            <person name="Ohm R.A."/>
            <person name="Bhattacharya S.S."/>
            <person name="Shirouzu T."/>
            <person name="Yoshinaga Y."/>
            <person name="Martin F.M."/>
            <person name="Grigoriev I.V."/>
            <person name="Hibbett D.S."/>
        </authorList>
    </citation>
    <scope>NUCLEOTIDE SEQUENCE [LARGE SCALE GENOMIC DNA]</scope>
    <source>
        <strain evidence="10 11">TUFC12733</strain>
    </source>
</reference>
<gene>
    <name evidence="10" type="ORF">CALVIDRAFT_517167</name>
</gene>
<evidence type="ECO:0000256" key="2">
    <source>
        <dbReference type="ARBA" id="ARBA00022448"/>
    </source>
</evidence>
<dbReference type="Gene3D" id="1.20.1530.20">
    <property type="match status" value="1"/>
</dbReference>
<feature type="transmembrane region" description="Helical" evidence="8">
    <location>
        <begin position="306"/>
        <end position="326"/>
    </location>
</feature>
<feature type="transmembrane region" description="Helical" evidence="8">
    <location>
        <begin position="35"/>
        <end position="53"/>
    </location>
</feature>
<feature type="transmembrane region" description="Helical" evidence="8">
    <location>
        <begin position="95"/>
        <end position="118"/>
    </location>
</feature>
<organism evidence="10 11">
    <name type="scientific">Calocera viscosa (strain TUFC12733)</name>
    <dbReference type="NCBI Taxonomy" id="1330018"/>
    <lineage>
        <taxon>Eukaryota</taxon>
        <taxon>Fungi</taxon>
        <taxon>Dikarya</taxon>
        <taxon>Basidiomycota</taxon>
        <taxon>Agaricomycotina</taxon>
        <taxon>Dacrymycetes</taxon>
        <taxon>Dacrymycetales</taxon>
        <taxon>Dacrymycetaceae</taxon>
        <taxon>Calocera</taxon>
    </lineage>
</organism>
<keyword evidence="7 8" id="KW-0472">Membrane</keyword>
<dbReference type="GO" id="GO:1902600">
    <property type="term" value="P:proton transmembrane transport"/>
    <property type="evidence" value="ECO:0007669"/>
    <property type="project" value="InterPro"/>
</dbReference>
<feature type="transmembrane region" description="Helical" evidence="8">
    <location>
        <begin position="249"/>
        <end position="282"/>
    </location>
</feature>
<keyword evidence="3" id="KW-0050">Antiport</keyword>
<feature type="transmembrane region" description="Helical" evidence="8">
    <location>
        <begin position="209"/>
        <end position="228"/>
    </location>
</feature>
<keyword evidence="5 8" id="KW-1133">Transmembrane helix</keyword>
<protein>
    <submittedName>
        <fullName evidence="10">Sodium/hydrogen exchanger</fullName>
    </submittedName>
</protein>
<dbReference type="EMBL" id="KV417293">
    <property type="protein sequence ID" value="KZO94703.1"/>
    <property type="molecule type" value="Genomic_DNA"/>
</dbReference>
<dbReference type="InterPro" id="IPR038770">
    <property type="entry name" value="Na+/solute_symporter_sf"/>
</dbReference>
<feature type="transmembrane region" description="Helical" evidence="8">
    <location>
        <begin position="12"/>
        <end position="28"/>
    </location>
</feature>
<dbReference type="AlphaFoldDB" id="A0A167KJB1"/>
<dbReference type="GO" id="GO:0016020">
    <property type="term" value="C:membrane"/>
    <property type="evidence" value="ECO:0007669"/>
    <property type="project" value="UniProtKB-SubCell"/>
</dbReference>
<keyword evidence="11" id="KW-1185">Reference proteome</keyword>
<feature type="domain" description="Cation/H+ exchanger transmembrane" evidence="9">
    <location>
        <begin position="32"/>
        <end position="479"/>
    </location>
</feature>
<proteinExistence type="predicted"/>
<evidence type="ECO:0000256" key="8">
    <source>
        <dbReference type="SAM" id="Phobius"/>
    </source>
</evidence>
<accession>A0A167KJB1</accession>
<keyword evidence="6" id="KW-0406">Ion transport</keyword>
<dbReference type="Pfam" id="PF00999">
    <property type="entry name" value="Na_H_Exchanger"/>
    <property type="match status" value="1"/>
</dbReference>
<dbReference type="PANTHER" id="PTHR43562:SF2">
    <property type="entry name" value="SODIUM-HYDROGEN ANTIPORTER"/>
    <property type="match status" value="1"/>
</dbReference>
<dbReference type="InterPro" id="IPR006153">
    <property type="entry name" value="Cation/H_exchanger_TM"/>
</dbReference>
<evidence type="ECO:0000256" key="1">
    <source>
        <dbReference type="ARBA" id="ARBA00004141"/>
    </source>
</evidence>
<keyword evidence="2" id="KW-0813">Transport</keyword>
<sequence>MPSYLPYAEPTAVQLLTVASFLYLLNLSRYIFDQLIYAGLIGEIALGVVYGTPLAGILEETWEEAFTVLGYIGLVLIVFEGGLDIQPSLLVHNLPLSTICALTGIALPIGLSMLLLHVAFGYPLVQAFTAGAALSSTSLGTTFFVLQSQGTRNAEEQKSWSQTRVGTVLLSAALMDDIVGLILLSVVTSVGEATGSGSNSIGWNIGRPLLASSVLTIVVPPLWAYTVKPAYQRCCGVLLRLADERVEQLVLLFIIAIISGMVAAAYFAGSSMLLGAFLAGVILRALPDPPGNKSIPELYRARFGQLQGYLFSPLFFASIGFAIPFLELWDAKIVWRGICYSLLMALAKLLVGGWILLWDPLMTGISKLPIVAIAAVSRGRLPRRQQPTLSPAITTIAMPVKNDAALPQSYRNGGTLPGAALLGLALVARGEIGILIAQVAHSTGSGEDAILPDEPFLLAIWATMLCTIVGPIAVGWIVRRYGQTIIVSRWG</sequence>
<evidence type="ECO:0000313" key="10">
    <source>
        <dbReference type="EMBL" id="KZO94703.1"/>
    </source>
</evidence>
<evidence type="ECO:0000313" key="11">
    <source>
        <dbReference type="Proteomes" id="UP000076738"/>
    </source>
</evidence>
<evidence type="ECO:0000256" key="5">
    <source>
        <dbReference type="ARBA" id="ARBA00022989"/>
    </source>
</evidence>
<dbReference type="Proteomes" id="UP000076738">
    <property type="component" value="Unassembled WGS sequence"/>
</dbReference>
<dbReference type="OrthoDB" id="1288932at2759"/>
<feature type="transmembrane region" description="Helical" evidence="8">
    <location>
        <begin position="124"/>
        <end position="146"/>
    </location>
</feature>
<feature type="transmembrane region" description="Helical" evidence="8">
    <location>
        <begin position="65"/>
        <end position="83"/>
    </location>
</feature>
<keyword evidence="4 8" id="KW-0812">Transmembrane</keyword>
<evidence type="ECO:0000256" key="6">
    <source>
        <dbReference type="ARBA" id="ARBA00023065"/>
    </source>
</evidence>
<comment type="subcellular location">
    <subcellularLocation>
        <location evidence="1">Membrane</location>
        <topology evidence="1">Multi-pass membrane protein</topology>
    </subcellularLocation>
</comment>
<evidence type="ECO:0000256" key="4">
    <source>
        <dbReference type="ARBA" id="ARBA00022692"/>
    </source>
</evidence>
<evidence type="ECO:0000259" key="9">
    <source>
        <dbReference type="Pfam" id="PF00999"/>
    </source>
</evidence>